<accession>A0A517I9E5</accession>
<proteinExistence type="predicted"/>
<dbReference type="Proteomes" id="UP000317713">
    <property type="component" value="Chromosome"/>
</dbReference>
<dbReference type="EMBL" id="CP042161">
    <property type="protein sequence ID" value="QDS35501.1"/>
    <property type="molecule type" value="Genomic_DNA"/>
</dbReference>
<organism evidence="1 2">
    <name type="scientific">Brevibacillus brevis</name>
    <name type="common">Bacillus brevis</name>
    <dbReference type="NCBI Taxonomy" id="1393"/>
    <lineage>
        <taxon>Bacteria</taxon>
        <taxon>Bacillati</taxon>
        <taxon>Bacillota</taxon>
        <taxon>Bacilli</taxon>
        <taxon>Bacillales</taxon>
        <taxon>Paenibacillaceae</taxon>
        <taxon>Brevibacillus</taxon>
    </lineage>
</organism>
<name>A0A517I9E5_BREBE</name>
<dbReference type="Pfam" id="PF14085">
    <property type="entry name" value="DUF4265"/>
    <property type="match status" value="1"/>
</dbReference>
<protein>
    <submittedName>
        <fullName evidence="1">DUF4265 domain-containing protein</fullName>
    </submittedName>
</protein>
<evidence type="ECO:0000313" key="1">
    <source>
        <dbReference type="EMBL" id="QDS35501.1"/>
    </source>
</evidence>
<evidence type="ECO:0000313" key="2">
    <source>
        <dbReference type="Proteomes" id="UP000317713"/>
    </source>
</evidence>
<sequence length="173" mass="19544">MIYHTKKEIGVEHRMEDKLTLIKVFAGTSSQGTVLEELPAEYLSDQKFKLCASPGLALGLAKEDTIKLHPNGDFELIKHGGNFCIQIYKEQPIKEKIEAVESIVKKELSGSLDGFHNGSLAFTAPISNGFDATNHTFNKIREVLEAEYYYSNIYKNPYNLEDEELVSWARDLD</sequence>
<dbReference type="InterPro" id="IPR025361">
    <property type="entry name" value="DUF4265"/>
</dbReference>
<gene>
    <name evidence="1" type="ORF">FPS98_16610</name>
</gene>
<reference evidence="1 2" key="1">
    <citation type="submission" date="2019-07" db="EMBL/GenBank/DDBJ databases">
        <title>Characterization of Brevibacillus brevis HK544, as a potential biocontrol agent.</title>
        <authorList>
            <person name="Kim H."/>
        </authorList>
    </citation>
    <scope>NUCLEOTIDE SEQUENCE [LARGE SCALE GENOMIC DNA]</scope>
    <source>
        <strain evidence="1 2">HK544</strain>
    </source>
</reference>
<dbReference type="AlphaFoldDB" id="A0A517I9E5"/>